<dbReference type="Pfam" id="PF13673">
    <property type="entry name" value="Acetyltransf_10"/>
    <property type="match status" value="1"/>
</dbReference>
<sequence>MDELKIIAVDQSNIDQEHICCAITDKKGETCVSSKKAWMQERFPDGLVFRKLNVRGKVFIEYIPAEHAWIPILAEQYMHINCLWVSGKYKGQGYSDQLLNQCIDDAKKAGKSGLTALSSAKKKPFLSDPGYLKHRGFKTADTADPFYELLYLPFSDDAPVPAFKDCVKQERIPEDGMVIYYSSQCPHTAKYVPLLQKIAESHSLPLSVHKIQTTEQAQNAPAPFTAFSLFYQGRFITNEILSEKKFEKFIEQNF</sequence>
<dbReference type="InterPro" id="IPR025685">
    <property type="entry name" value="YoaP-like_dom"/>
</dbReference>
<evidence type="ECO:0000259" key="2">
    <source>
        <dbReference type="Pfam" id="PF14268"/>
    </source>
</evidence>
<dbReference type="RefSeq" id="WP_006567300.1">
    <property type="nucleotide sequence ID" value="NZ_BAABRZ010000001.1"/>
</dbReference>
<dbReference type="AlphaFoldDB" id="A0A6N2TV92"/>
<dbReference type="Pfam" id="PF14268">
    <property type="entry name" value="YoaP"/>
    <property type="match status" value="1"/>
</dbReference>
<dbReference type="SUPFAM" id="SSF55729">
    <property type="entry name" value="Acyl-CoA N-acyltransferases (Nat)"/>
    <property type="match status" value="1"/>
</dbReference>
<accession>A0A6N2TV92</accession>
<dbReference type="InterPro" id="IPR000182">
    <property type="entry name" value="GNAT_dom"/>
</dbReference>
<evidence type="ECO:0000259" key="1">
    <source>
        <dbReference type="Pfam" id="PF13673"/>
    </source>
</evidence>
<dbReference type="SUPFAM" id="SSF52833">
    <property type="entry name" value="Thioredoxin-like"/>
    <property type="match status" value="1"/>
</dbReference>
<evidence type="ECO:0000313" key="3">
    <source>
        <dbReference type="EMBL" id="VYT09844.1"/>
    </source>
</evidence>
<dbReference type="Gene3D" id="3.40.630.30">
    <property type="match status" value="1"/>
</dbReference>
<dbReference type="InterPro" id="IPR036249">
    <property type="entry name" value="Thioredoxin-like_sf"/>
</dbReference>
<organism evidence="3">
    <name type="scientific">Anaerostipes caccae</name>
    <dbReference type="NCBI Taxonomy" id="105841"/>
    <lineage>
        <taxon>Bacteria</taxon>
        <taxon>Bacillati</taxon>
        <taxon>Bacillota</taxon>
        <taxon>Clostridia</taxon>
        <taxon>Lachnospirales</taxon>
        <taxon>Lachnospiraceae</taxon>
        <taxon>Anaerostipes</taxon>
    </lineage>
</organism>
<feature type="domain" description="N-acetyltransferase" evidence="1">
    <location>
        <begin position="75"/>
        <end position="133"/>
    </location>
</feature>
<proteinExistence type="predicted"/>
<dbReference type="EMBL" id="CACRSQ010000003">
    <property type="protein sequence ID" value="VYT09844.1"/>
    <property type="molecule type" value="Genomic_DNA"/>
</dbReference>
<gene>
    <name evidence="3" type="ORF">ACLFYP115_01635</name>
</gene>
<feature type="domain" description="YoaP-like" evidence="2">
    <location>
        <begin position="205"/>
        <end position="248"/>
    </location>
</feature>
<dbReference type="CDD" id="cd04301">
    <property type="entry name" value="NAT_SF"/>
    <property type="match status" value="1"/>
</dbReference>
<reference evidence="3" key="1">
    <citation type="submission" date="2019-11" db="EMBL/GenBank/DDBJ databases">
        <authorList>
            <person name="Feng L."/>
        </authorList>
    </citation>
    <scope>NUCLEOTIDE SEQUENCE</scope>
    <source>
        <strain evidence="3">AcaccaeLFYP115</strain>
    </source>
</reference>
<protein>
    <submittedName>
        <fullName evidence="3">Uncharacterized protein</fullName>
    </submittedName>
</protein>
<dbReference type="GeneID" id="69470644"/>
<dbReference type="InterPro" id="IPR016181">
    <property type="entry name" value="Acyl_CoA_acyltransferase"/>
</dbReference>
<name>A0A6N2TV92_9FIRM</name>
<dbReference type="GO" id="GO:0016747">
    <property type="term" value="F:acyltransferase activity, transferring groups other than amino-acyl groups"/>
    <property type="evidence" value="ECO:0007669"/>
    <property type="project" value="InterPro"/>
</dbReference>